<comment type="caution">
    <text evidence="2">The sequence shown here is derived from an EMBL/GenBank/DDBJ whole genome shotgun (WGS) entry which is preliminary data.</text>
</comment>
<dbReference type="PANTHER" id="PTHR41786:SF1">
    <property type="entry name" value="6-HYDROXYMETHYLPTERIN DIPHOSPHOKINASE MPTE-LIKE DOMAIN-CONTAINING PROTEIN"/>
    <property type="match status" value="1"/>
</dbReference>
<sequence>MISTRLEYKIEDTKDGFKILRINKDNKWIYIGSKYNMKLEIEKFLKDLDEFEVDEKKSIIIVFGFGTGEHIKVLREKYKNNEIIVFEPNINLKEYINEFKCLNKDDKIKIFCDESIDVKEIVKSKINQFNLFHSKFIYFSNYYKIYKLEMEEFLLELKKIFYNLKLDLNTAIYTSESGFLSLLENIKYMLEGVPADIYENEYKNKPAVIVSAGPSLEKNIDCLKEINNDMIIFTGGRTLRTLIDKNIKPHLLGVVDPNEVSYKLCEGYLENSNVPLLFFEETNSKVVKNHKGEKIFFTYNNAIAKISGVEMKPLLTGGSVAHILLSYAIMLGCSPIIFVGQDLAYTGEKSHAEIADNRDNVNWFEKLKAEDDIYVDDINGKKVRTSLTLNKYRETIEEIIADNSDRKFINATEGGSRIKGTIEMPLKEAITKYKEQSFNIFEEKEYNVDIKKNVIKALEKTKKDCNDIIRSYKEGLYLIEKLKKYSKLKNTSYVNEILNKLNVIDDKAQRKYENMELIKSLIYPIIYEILSQRTIDTSDKKNELYIYKENERFYTELIEKLKYAEDNIEITLNKLR</sequence>
<dbReference type="PANTHER" id="PTHR41786">
    <property type="entry name" value="MOTILITY ACCESSORY FACTOR MAF"/>
    <property type="match status" value="1"/>
</dbReference>
<protein>
    <submittedName>
        <fullName evidence="2">Transmembrane anchored MAF_flag10 domain protein</fullName>
    </submittedName>
</protein>
<gene>
    <name evidence="2" type="ORF">CNEO_41712</name>
</gene>
<dbReference type="Pfam" id="PF01973">
    <property type="entry name" value="MptE-like"/>
    <property type="match status" value="1"/>
</dbReference>
<proteinExistence type="predicted"/>
<dbReference type="Proteomes" id="UP000789738">
    <property type="component" value="Unassembled WGS sequence"/>
</dbReference>
<dbReference type="InterPro" id="IPR002826">
    <property type="entry name" value="MptE-like"/>
</dbReference>
<accession>A0AA86JIV4</accession>
<keyword evidence="2" id="KW-0472">Membrane</keyword>
<organism evidence="2 3">
    <name type="scientific">Clostridium neonatale</name>
    <dbReference type="NCBI Taxonomy" id="137838"/>
    <lineage>
        <taxon>Bacteria</taxon>
        <taxon>Bacillati</taxon>
        <taxon>Bacillota</taxon>
        <taxon>Clostridia</taxon>
        <taxon>Eubacteriales</taxon>
        <taxon>Clostridiaceae</taxon>
        <taxon>Clostridium</taxon>
    </lineage>
</organism>
<evidence type="ECO:0000313" key="3">
    <source>
        <dbReference type="Proteomes" id="UP000789738"/>
    </source>
</evidence>
<reference evidence="2" key="1">
    <citation type="submission" date="2021-10" db="EMBL/GenBank/DDBJ databases">
        <authorList>
            <person name="Mesa V."/>
        </authorList>
    </citation>
    <scope>NUCLEOTIDE SEQUENCE</scope>
    <source>
        <strain evidence="2">CC3_PB</strain>
    </source>
</reference>
<name>A0AA86JIV4_9CLOT</name>
<keyword evidence="2" id="KW-0812">Transmembrane</keyword>
<dbReference type="RefSeq" id="WP_317076379.1">
    <property type="nucleotide sequence ID" value="NZ_CAKJVE010000004.1"/>
</dbReference>
<dbReference type="AlphaFoldDB" id="A0AA86JIV4"/>
<evidence type="ECO:0000313" key="2">
    <source>
        <dbReference type="EMBL" id="CAG9705209.1"/>
    </source>
</evidence>
<dbReference type="EMBL" id="CAKJVE010000004">
    <property type="protein sequence ID" value="CAG9705209.1"/>
    <property type="molecule type" value="Genomic_DNA"/>
</dbReference>
<evidence type="ECO:0000259" key="1">
    <source>
        <dbReference type="Pfam" id="PF01973"/>
    </source>
</evidence>
<feature type="domain" description="6-hydroxymethylpterin diphosphokinase MptE-like" evidence="1">
    <location>
        <begin position="182"/>
        <end position="347"/>
    </location>
</feature>